<dbReference type="Gene3D" id="2.40.70.10">
    <property type="entry name" value="Acid Proteases"/>
    <property type="match status" value="1"/>
</dbReference>
<dbReference type="AlphaFoldDB" id="A0A1V9EZ08"/>
<proteinExistence type="predicted"/>
<dbReference type="InterPro" id="IPR021109">
    <property type="entry name" value="Peptidase_aspartic_dom_sf"/>
</dbReference>
<protein>
    <recommendedName>
        <fullName evidence="3">Clan AA aspartic protease</fullName>
    </recommendedName>
</protein>
<dbReference type="OrthoDB" id="9833556at2"/>
<organism evidence="1 2">
    <name type="scientific">Niastella populi</name>
    <dbReference type="NCBI Taxonomy" id="550983"/>
    <lineage>
        <taxon>Bacteria</taxon>
        <taxon>Pseudomonadati</taxon>
        <taxon>Bacteroidota</taxon>
        <taxon>Chitinophagia</taxon>
        <taxon>Chitinophagales</taxon>
        <taxon>Chitinophagaceae</taxon>
        <taxon>Niastella</taxon>
    </lineage>
</organism>
<name>A0A1V9EZ08_9BACT</name>
<dbReference type="RefSeq" id="WP_081169975.1">
    <property type="nucleotide sequence ID" value="NZ_LWBP01000219.1"/>
</dbReference>
<keyword evidence="2" id="KW-1185">Reference proteome</keyword>
<dbReference type="Proteomes" id="UP000192276">
    <property type="component" value="Unassembled WGS sequence"/>
</dbReference>
<reference evidence="2" key="1">
    <citation type="submission" date="2016-04" db="EMBL/GenBank/DDBJ databases">
        <authorList>
            <person name="Chen L."/>
            <person name="Zhuang W."/>
            <person name="Wang G."/>
        </authorList>
    </citation>
    <scope>NUCLEOTIDE SEQUENCE [LARGE SCALE GENOMIC DNA]</scope>
    <source>
        <strain evidence="2">208</strain>
    </source>
</reference>
<evidence type="ECO:0000313" key="1">
    <source>
        <dbReference type="EMBL" id="OQP51205.1"/>
    </source>
</evidence>
<gene>
    <name evidence="1" type="ORF">A4R26_29775</name>
</gene>
<sequence length="128" mass="14300">MSKILGIIDEDGFPVIPEVTLINPVNNYEIKPKAIIDTGAIELHIKAEIIKSLELEKIDGTFTLHPIHGRQPIDIFKAGIRIQGIEFGLVPVRTMLNNFPFDLIIGCSFIRDGKMVYDGTDKTIEINI</sequence>
<evidence type="ECO:0000313" key="2">
    <source>
        <dbReference type="Proteomes" id="UP000192276"/>
    </source>
</evidence>
<accession>A0A1V9EZ08</accession>
<evidence type="ECO:0008006" key="3">
    <source>
        <dbReference type="Google" id="ProtNLM"/>
    </source>
</evidence>
<comment type="caution">
    <text evidence="1">The sequence shown here is derived from an EMBL/GenBank/DDBJ whole genome shotgun (WGS) entry which is preliminary data.</text>
</comment>
<dbReference type="EMBL" id="LWBP01000219">
    <property type="protein sequence ID" value="OQP51205.1"/>
    <property type="molecule type" value="Genomic_DNA"/>
</dbReference>